<name>A0A5B0VIE9_9GAMM</name>
<evidence type="ECO:0000313" key="3">
    <source>
        <dbReference type="EMBL" id="KAA1173761.1"/>
    </source>
</evidence>
<keyword evidence="4" id="KW-1185">Reference proteome</keyword>
<feature type="chain" id="PRO_5022794662" evidence="2">
    <location>
        <begin position="31"/>
        <end position="570"/>
    </location>
</feature>
<keyword evidence="2" id="KW-0732">Signal</keyword>
<feature type="signal peptide" evidence="2">
    <location>
        <begin position="1"/>
        <end position="30"/>
    </location>
</feature>
<accession>A0A5B0VIE9</accession>
<proteinExistence type="predicted"/>
<evidence type="ECO:0000256" key="2">
    <source>
        <dbReference type="SAM" id="SignalP"/>
    </source>
</evidence>
<feature type="region of interest" description="Disordered" evidence="1">
    <location>
        <begin position="504"/>
        <end position="537"/>
    </location>
</feature>
<evidence type="ECO:0000256" key="1">
    <source>
        <dbReference type="SAM" id="MobiDB-lite"/>
    </source>
</evidence>
<dbReference type="NCBIfam" id="NF033657">
    <property type="entry name" value="choice_anch_F"/>
    <property type="match status" value="1"/>
</dbReference>
<reference evidence="3 4" key="1">
    <citation type="submission" date="2019-08" db="EMBL/GenBank/DDBJ databases">
        <title>Marinobacter ZYF650 sp. nov., a marine bacterium isolated from seawater of the Mariana trench.</title>
        <authorList>
            <person name="Ahmad W."/>
        </authorList>
    </citation>
    <scope>NUCLEOTIDE SEQUENCE [LARGE SCALE GENOMIC DNA]</scope>
    <source>
        <strain evidence="3 4">ZYF650</strain>
    </source>
</reference>
<comment type="caution">
    <text evidence="3">The sequence shown here is derived from an EMBL/GenBank/DDBJ whole genome shotgun (WGS) entry which is preliminary data.</text>
</comment>
<protein>
    <submittedName>
        <fullName evidence="3">Choice-of-anchor F family protein</fullName>
    </submittedName>
</protein>
<dbReference type="EMBL" id="VTUU01000004">
    <property type="protein sequence ID" value="KAA1173761.1"/>
    <property type="molecule type" value="Genomic_DNA"/>
</dbReference>
<dbReference type="AlphaFoldDB" id="A0A5B0VIE9"/>
<feature type="compositionally biased region" description="Polar residues" evidence="1">
    <location>
        <begin position="506"/>
        <end position="530"/>
    </location>
</feature>
<sequence length="570" mass="59429">MTEKTRNLVRKPLAQAIVCSALGFAPLALAGVVEDVNTDNLAVPPLDGQTLIYTDAVGTASFGWLDPVNDSGEIGLGISVYNEAFSGNVDDVGYDFAGCIMAQPDLAQNCTAPGDSGKRFKLKTTEINGPIDLVFNVTEDTSTRLYRVIGKFSNLTTGSLEAFRFETGFGTGSGFVRSTAEDGLSFGFLNDDSAKLSVGPVGKYPGGLFGGSRVEGLPFFSTSIASFSEGTTTLSQDALETDGTIPAPYAALFGDWQPLSAVPTGWFIDHDGNPANDSILLAWNAGTEATPDWKTFEKVFNAVVTVDHDGDDLTAEISADNWDPNSVNFDPAVAGNVAPLVATIGEGDEDDQIPDAISLVEDTAAGLYDGVFKVLIDGEAVTIDPFADWAANPPTVENTGDNSTYATWFADEGDDGMYQLASDASWVTLEEMTAEIAGSAGALDWVPGYVQGAVEDLANVNVNTSIQVAADTSSWPTCTGDGVSTNCTFTIRVTGINDAVEVPTISGGTSANVDSDVATSGSGSDSTPFGCTTGRPGAPVDPVLPGLVLMALAGLWARKRTQNEPVNNSV</sequence>
<dbReference type="NCBIfam" id="NF033191">
    <property type="entry name" value="JDVT-CTERM"/>
    <property type="match status" value="1"/>
</dbReference>
<dbReference type="RefSeq" id="WP_149600158.1">
    <property type="nucleotide sequence ID" value="NZ_VTUU01000004.1"/>
</dbReference>
<dbReference type="Proteomes" id="UP000323161">
    <property type="component" value="Unassembled WGS sequence"/>
</dbReference>
<gene>
    <name evidence="3" type="ORF">FWJ25_10070</name>
</gene>
<evidence type="ECO:0000313" key="4">
    <source>
        <dbReference type="Proteomes" id="UP000323161"/>
    </source>
</evidence>
<organism evidence="3 4">
    <name type="scientific">Marinobacter salinexigens</name>
    <dbReference type="NCBI Taxonomy" id="2919747"/>
    <lineage>
        <taxon>Bacteria</taxon>
        <taxon>Pseudomonadati</taxon>
        <taxon>Pseudomonadota</taxon>
        <taxon>Gammaproteobacteria</taxon>
        <taxon>Pseudomonadales</taxon>
        <taxon>Marinobacteraceae</taxon>
        <taxon>Marinobacter</taxon>
    </lineage>
</organism>